<dbReference type="EMBL" id="QUTA01006289">
    <property type="protein sequence ID" value="RHY11807.1"/>
    <property type="molecule type" value="Genomic_DNA"/>
</dbReference>
<dbReference type="AlphaFoldDB" id="A0A397B264"/>
<protein>
    <submittedName>
        <fullName evidence="1">Uncharacterized protein</fullName>
    </submittedName>
</protein>
<accession>A0A397B264</accession>
<evidence type="ECO:0000313" key="2">
    <source>
        <dbReference type="Proteomes" id="UP000266239"/>
    </source>
</evidence>
<evidence type="ECO:0000313" key="1">
    <source>
        <dbReference type="EMBL" id="RHY11807.1"/>
    </source>
</evidence>
<gene>
    <name evidence="1" type="ORF">DYB25_011370</name>
</gene>
<dbReference type="PANTHER" id="PTHR35213:SF3">
    <property type="entry name" value="MYB-LIKE DOMAIN-CONTAINING PROTEIN"/>
    <property type="match status" value="1"/>
</dbReference>
<organism evidence="1 2">
    <name type="scientific">Aphanomyces astaci</name>
    <name type="common">Crayfish plague agent</name>
    <dbReference type="NCBI Taxonomy" id="112090"/>
    <lineage>
        <taxon>Eukaryota</taxon>
        <taxon>Sar</taxon>
        <taxon>Stramenopiles</taxon>
        <taxon>Oomycota</taxon>
        <taxon>Saprolegniomycetes</taxon>
        <taxon>Saprolegniales</taxon>
        <taxon>Verrucalvaceae</taxon>
        <taxon>Aphanomyces</taxon>
    </lineage>
</organism>
<dbReference type="Proteomes" id="UP000266239">
    <property type="component" value="Unassembled WGS sequence"/>
</dbReference>
<sequence>MGVWRVNAGRWLPAEETFVDLAITCFLDGILDDCDVGTTLRQYIARRLQCKEMRVTKKIRRNKVLAGRRRIQANYNRRHFFEKAHRSDLDLDAATNLKLAHLHFEAELRRRKGSGRAVSVGRHPSTSRVAIAALLSSFEA</sequence>
<comment type="caution">
    <text evidence="1">The sequence shown here is derived from an EMBL/GenBank/DDBJ whole genome shotgun (WGS) entry which is preliminary data.</text>
</comment>
<dbReference type="PANTHER" id="PTHR35213">
    <property type="entry name" value="RING-TYPE DOMAIN-CONTAINING PROTEIN-RELATED"/>
    <property type="match status" value="1"/>
</dbReference>
<proteinExistence type="predicted"/>
<name>A0A397B264_APHAT</name>
<reference evidence="1 2" key="1">
    <citation type="submission" date="2018-08" db="EMBL/GenBank/DDBJ databases">
        <title>Aphanomyces genome sequencing and annotation.</title>
        <authorList>
            <person name="Minardi D."/>
            <person name="Oidtmann B."/>
            <person name="Van Der Giezen M."/>
            <person name="Studholme D.J."/>
        </authorList>
    </citation>
    <scope>NUCLEOTIDE SEQUENCE [LARGE SCALE GENOMIC DNA]</scope>
    <source>
        <strain evidence="1 2">Yx</strain>
    </source>
</reference>